<name>A0A0K0Y9S3_9RHOB</name>
<dbReference type="GO" id="GO:0071555">
    <property type="term" value="P:cell wall organization"/>
    <property type="evidence" value="ECO:0007669"/>
    <property type="project" value="UniProtKB-UniRule"/>
</dbReference>
<dbReference type="GO" id="GO:0004180">
    <property type="term" value="F:carboxypeptidase activity"/>
    <property type="evidence" value="ECO:0007669"/>
    <property type="project" value="UniProtKB-ARBA"/>
</dbReference>
<proteinExistence type="inferred from homology"/>
<feature type="active site" description="Proton donor/acceptor" evidence="7">
    <location>
        <position position="123"/>
    </location>
</feature>
<dbReference type="Pfam" id="PF03734">
    <property type="entry name" value="YkuD"/>
    <property type="match status" value="1"/>
</dbReference>
<sequence>MMMNRRMFTSAAALFALTACSNKFRVYTGPPVTSVVVQKSRRQMFLMNGNDVLEAYDFELGFTPEGHKQTEGDGKTPEGAYFIDRKNPNSSFYLSIGISYPNAADRARARELGRRPGGDIFIHGTPREKRSTADWTAGCIAVRDREMEDIYAMVNVGTPIFLNS</sequence>
<dbReference type="GO" id="GO:0016740">
    <property type="term" value="F:transferase activity"/>
    <property type="evidence" value="ECO:0007669"/>
    <property type="project" value="UniProtKB-KW"/>
</dbReference>
<evidence type="ECO:0000256" key="1">
    <source>
        <dbReference type="ARBA" id="ARBA00004752"/>
    </source>
</evidence>
<evidence type="ECO:0000256" key="2">
    <source>
        <dbReference type="ARBA" id="ARBA00005992"/>
    </source>
</evidence>
<dbReference type="Gene3D" id="2.40.440.10">
    <property type="entry name" value="L,D-transpeptidase catalytic domain-like"/>
    <property type="match status" value="1"/>
</dbReference>
<dbReference type="STRING" id="1458307.OSB_31850"/>
<gene>
    <name evidence="9" type="ORF">OSB_31850</name>
</gene>
<comment type="pathway">
    <text evidence="1 7">Cell wall biogenesis; peptidoglycan biosynthesis.</text>
</comment>
<evidence type="ECO:0000313" key="9">
    <source>
        <dbReference type="EMBL" id="AKS47698.1"/>
    </source>
</evidence>
<evidence type="ECO:0000256" key="6">
    <source>
        <dbReference type="ARBA" id="ARBA00023316"/>
    </source>
</evidence>
<organism evidence="9 10">
    <name type="scientific">Octadecabacter temperatus</name>
    <dbReference type="NCBI Taxonomy" id="1458307"/>
    <lineage>
        <taxon>Bacteria</taxon>
        <taxon>Pseudomonadati</taxon>
        <taxon>Pseudomonadota</taxon>
        <taxon>Alphaproteobacteria</taxon>
        <taxon>Rhodobacterales</taxon>
        <taxon>Roseobacteraceae</taxon>
        <taxon>Octadecabacter</taxon>
    </lineage>
</organism>
<feature type="active site" description="Nucleophile" evidence="7">
    <location>
        <position position="139"/>
    </location>
</feature>
<keyword evidence="4 7" id="KW-0133">Cell shape</keyword>
<dbReference type="Proteomes" id="UP000067444">
    <property type="component" value="Chromosome"/>
</dbReference>
<keyword evidence="3" id="KW-0808">Transferase</keyword>
<dbReference type="KEGG" id="otm:OSB_31850"/>
<dbReference type="GO" id="GO:0009252">
    <property type="term" value="P:peptidoglycan biosynthetic process"/>
    <property type="evidence" value="ECO:0007669"/>
    <property type="project" value="UniProtKB-UniPathway"/>
</dbReference>
<dbReference type="GO" id="GO:0008360">
    <property type="term" value="P:regulation of cell shape"/>
    <property type="evidence" value="ECO:0007669"/>
    <property type="project" value="UniProtKB-UniRule"/>
</dbReference>
<dbReference type="CDD" id="cd16913">
    <property type="entry name" value="YkuD_like"/>
    <property type="match status" value="1"/>
</dbReference>
<evidence type="ECO:0000256" key="4">
    <source>
        <dbReference type="ARBA" id="ARBA00022960"/>
    </source>
</evidence>
<evidence type="ECO:0000256" key="5">
    <source>
        <dbReference type="ARBA" id="ARBA00022984"/>
    </source>
</evidence>
<evidence type="ECO:0000256" key="7">
    <source>
        <dbReference type="PROSITE-ProRule" id="PRU01373"/>
    </source>
</evidence>
<keyword evidence="5 7" id="KW-0573">Peptidoglycan synthesis</keyword>
<dbReference type="SUPFAM" id="SSF141523">
    <property type="entry name" value="L,D-transpeptidase catalytic domain-like"/>
    <property type="match status" value="1"/>
</dbReference>
<evidence type="ECO:0000313" key="10">
    <source>
        <dbReference type="Proteomes" id="UP000067444"/>
    </source>
</evidence>
<dbReference type="UniPathway" id="UPA00219"/>
<dbReference type="InterPro" id="IPR005490">
    <property type="entry name" value="LD_TPept_cat_dom"/>
</dbReference>
<protein>
    <submittedName>
        <fullName evidence="9">L,D-transpeptidase catalytic domain</fullName>
    </submittedName>
</protein>
<dbReference type="PROSITE" id="PS51257">
    <property type="entry name" value="PROKAR_LIPOPROTEIN"/>
    <property type="match status" value="1"/>
</dbReference>
<comment type="similarity">
    <text evidence="2">Belongs to the YkuD family.</text>
</comment>
<dbReference type="PROSITE" id="PS52029">
    <property type="entry name" value="LD_TPASE"/>
    <property type="match status" value="1"/>
</dbReference>
<dbReference type="PATRIC" id="fig|1458307.3.peg.3208"/>
<dbReference type="PANTHER" id="PTHR36699:SF1">
    <property type="entry name" value="L,D-TRANSPEPTIDASE YAFK-RELATED"/>
    <property type="match status" value="1"/>
</dbReference>
<dbReference type="PANTHER" id="PTHR36699">
    <property type="entry name" value="LD-TRANSPEPTIDASE"/>
    <property type="match status" value="1"/>
</dbReference>
<accession>A0A0K0Y9S3</accession>
<reference evidence="9 10" key="1">
    <citation type="journal article" date="2015" name="Genome Announc.">
        <title>Closed Genome Sequence of Octadecabacter temperatus SB1, the First Mesophilic Species of the Genus Octadecabacter.</title>
        <authorList>
            <person name="Voget S."/>
            <person name="Billerbeck S."/>
            <person name="Simon M."/>
            <person name="Daniel R."/>
        </authorList>
    </citation>
    <scope>NUCLEOTIDE SEQUENCE [LARGE SCALE GENOMIC DNA]</scope>
    <source>
        <strain evidence="9 10">SB1</strain>
    </source>
</reference>
<keyword evidence="10" id="KW-1185">Reference proteome</keyword>
<keyword evidence="6 7" id="KW-0961">Cell wall biogenesis/degradation</keyword>
<dbReference type="AlphaFoldDB" id="A0A0K0Y9S3"/>
<evidence type="ECO:0000256" key="3">
    <source>
        <dbReference type="ARBA" id="ARBA00022679"/>
    </source>
</evidence>
<feature type="domain" description="L,D-TPase catalytic" evidence="8">
    <location>
        <begin position="33"/>
        <end position="163"/>
    </location>
</feature>
<dbReference type="EMBL" id="CP012160">
    <property type="protein sequence ID" value="AKS47698.1"/>
    <property type="molecule type" value="Genomic_DNA"/>
</dbReference>
<dbReference type="InterPro" id="IPR038063">
    <property type="entry name" value="Transpep_catalytic_dom"/>
</dbReference>
<evidence type="ECO:0000259" key="8">
    <source>
        <dbReference type="PROSITE" id="PS52029"/>
    </source>
</evidence>